<evidence type="ECO:0000313" key="2">
    <source>
        <dbReference type="EMBL" id="TCD29750.1"/>
    </source>
</evidence>
<name>A0A4R0Q4V6_9SPHI</name>
<accession>A0A4R0Q4V6</accession>
<reference evidence="2 3" key="1">
    <citation type="submission" date="2019-02" db="EMBL/GenBank/DDBJ databases">
        <title>Pedobacter sp. RP-3-21 sp. nov., isolated from Arctic soil.</title>
        <authorList>
            <person name="Dahal R.H."/>
        </authorList>
    </citation>
    <scope>NUCLEOTIDE SEQUENCE [LARGE SCALE GENOMIC DNA]</scope>
    <source>
        <strain evidence="2 3">RP-3-21</strain>
    </source>
</reference>
<dbReference type="PROSITE" id="PS50943">
    <property type="entry name" value="HTH_CROC1"/>
    <property type="match status" value="1"/>
</dbReference>
<comment type="caution">
    <text evidence="2">The sequence shown here is derived from an EMBL/GenBank/DDBJ whole genome shotgun (WGS) entry which is preliminary data.</text>
</comment>
<gene>
    <name evidence="2" type="ORF">EZ456_01650</name>
</gene>
<dbReference type="InterPro" id="IPR001387">
    <property type="entry name" value="Cro/C1-type_HTH"/>
</dbReference>
<dbReference type="Pfam" id="PF01381">
    <property type="entry name" value="HTH_3"/>
    <property type="match status" value="1"/>
</dbReference>
<sequence>MFKKNQRTTIHSEFFNSKKMANYIKNIRVQKQLSQYTVADKLGISQNSYWLLENGHTKITMEHIAGFSVVFNVDCKQLLTDFFEQI</sequence>
<protein>
    <submittedName>
        <fullName evidence="2">XRE family transcriptional regulator</fullName>
    </submittedName>
</protein>
<dbReference type="GO" id="GO:0003677">
    <property type="term" value="F:DNA binding"/>
    <property type="evidence" value="ECO:0007669"/>
    <property type="project" value="InterPro"/>
</dbReference>
<dbReference type="Gene3D" id="1.10.260.40">
    <property type="entry name" value="lambda repressor-like DNA-binding domains"/>
    <property type="match status" value="1"/>
</dbReference>
<dbReference type="SMART" id="SM00530">
    <property type="entry name" value="HTH_XRE"/>
    <property type="match status" value="1"/>
</dbReference>
<evidence type="ECO:0000313" key="3">
    <source>
        <dbReference type="Proteomes" id="UP000293925"/>
    </source>
</evidence>
<dbReference type="Proteomes" id="UP000293925">
    <property type="component" value="Unassembled WGS sequence"/>
</dbReference>
<dbReference type="EMBL" id="SJSO01000001">
    <property type="protein sequence ID" value="TCD29750.1"/>
    <property type="molecule type" value="Genomic_DNA"/>
</dbReference>
<dbReference type="CDD" id="cd00093">
    <property type="entry name" value="HTH_XRE"/>
    <property type="match status" value="1"/>
</dbReference>
<keyword evidence="3" id="KW-1185">Reference proteome</keyword>
<dbReference type="InterPro" id="IPR010982">
    <property type="entry name" value="Lambda_DNA-bd_dom_sf"/>
</dbReference>
<dbReference type="OrthoDB" id="798409at2"/>
<dbReference type="SUPFAM" id="SSF47413">
    <property type="entry name" value="lambda repressor-like DNA-binding domains"/>
    <property type="match status" value="1"/>
</dbReference>
<evidence type="ECO:0000259" key="1">
    <source>
        <dbReference type="PROSITE" id="PS50943"/>
    </source>
</evidence>
<proteinExistence type="predicted"/>
<feature type="domain" description="HTH cro/C1-type" evidence="1">
    <location>
        <begin position="24"/>
        <end position="78"/>
    </location>
</feature>
<dbReference type="AlphaFoldDB" id="A0A4R0Q4V6"/>
<organism evidence="2 3">
    <name type="scientific">Pedobacter psychrodurus</name>
    <dbReference type="NCBI Taxonomy" id="2530456"/>
    <lineage>
        <taxon>Bacteria</taxon>
        <taxon>Pseudomonadati</taxon>
        <taxon>Bacteroidota</taxon>
        <taxon>Sphingobacteriia</taxon>
        <taxon>Sphingobacteriales</taxon>
        <taxon>Sphingobacteriaceae</taxon>
        <taxon>Pedobacter</taxon>
    </lineage>
</organism>